<evidence type="ECO:0000313" key="17">
    <source>
        <dbReference type="Proteomes" id="UP000017246"/>
    </source>
</evidence>
<dbReference type="FunFam" id="3.40.50.1820:FF:000003">
    <property type="entry name" value="Dipeptidyl peptidase 4"/>
    <property type="match status" value="1"/>
</dbReference>
<dbReference type="Gene3D" id="3.40.50.1820">
    <property type="entry name" value="alpha/beta hydrolase"/>
    <property type="match status" value="1"/>
</dbReference>
<name>A0A068XTD9_ECHMU</name>
<dbReference type="Pfam" id="PF00930">
    <property type="entry name" value="DPPIV_N"/>
    <property type="match status" value="1"/>
</dbReference>
<reference evidence="16" key="1">
    <citation type="journal article" date="2013" name="Nature">
        <title>The genomes of four tapeworm species reveal adaptations to parasitism.</title>
        <authorList>
            <person name="Tsai I.J."/>
            <person name="Zarowiecki M."/>
            <person name="Holroyd N."/>
            <person name="Garciarrubio A."/>
            <person name="Sanchez-Flores A."/>
            <person name="Brooks K.L."/>
            <person name="Tracey A."/>
            <person name="Bobes R.J."/>
            <person name="Fragoso G."/>
            <person name="Sciutto E."/>
            <person name="Aslett M."/>
            <person name="Beasley H."/>
            <person name="Bennett H.M."/>
            <person name="Cai J."/>
            <person name="Camicia F."/>
            <person name="Clark R."/>
            <person name="Cucher M."/>
            <person name="De Silva N."/>
            <person name="Day T.A."/>
            <person name="Deplazes P."/>
            <person name="Estrada K."/>
            <person name="Fernandez C."/>
            <person name="Holland P.W."/>
            <person name="Hou J."/>
            <person name="Hu S."/>
            <person name="Huckvale T."/>
            <person name="Hung S.S."/>
            <person name="Kamenetzky L."/>
            <person name="Keane J.A."/>
            <person name="Kiss F."/>
            <person name="Koziol U."/>
            <person name="Lambert O."/>
            <person name="Liu K."/>
            <person name="Luo X."/>
            <person name="Luo Y."/>
            <person name="Macchiaroli N."/>
            <person name="Nichol S."/>
            <person name="Paps J."/>
            <person name="Parkinson J."/>
            <person name="Pouchkina-Stantcheva N."/>
            <person name="Riddiford N."/>
            <person name="Rosenzvit M."/>
            <person name="Salinas G."/>
            <person name="Wasmuth J.D."/>
            <person name="Zamanian M."/>
            <person name="Zheng Y."/>
            <person name="Cai X."/>
            <person name="Soberon X."/>
            <person name="Olson P.D."/>
            <person name="Laclette J.P."/>
            <person name="Brehm K."/>
            <person name="Berriman M."/>
            <person name="Garciarrubio A."/>
            <person name="Bobes R.J."/>
            <person name="Fragoso G."/>
            <person name="Sanchez-Flores A."/>
            <person name="Estrada K."/>
            <person name="Cevallos M.A."/>
            <person name="Morett E."/>
            <person name="Gonzalez V."/>
            <person name="Portillo T."/>
            <person name="Ochoa-Leyva A."/>
            <person name="Jose M.V."/>
            <person name="Sciutto E."/>
            <person name="Landa A."/>
            <person name="Jimenez L."/>
            <person name="Valdes V."/>
            <person name="Carrero J.C."/>
            <person name="Larralde C."/>
            <person name="Morales-Montor J."/>
            <person name="Limon-Lason J."/>
            <person name="Soberon X."/>
            <person name="Laclette J.P."/>
        </authorList>
    </citation>
    <scope>NUCLEOTIDE SEQUENCE [LARGE SCALE GENOMIC DNA]</scope>
</reference>
<dbReference type="Pfam" id="PF00326">
    <property type="entry name" value="Peptidase_S9"/>
    <property type="match status" value="1"/>
</dbReference>
<evidence type="ECO:0000256" key="5">
    <source>
        <dbReference type="ARBA" id="ARBA00022801"/>
    </source>
</evidence>
<feature type="domain" description="Peptidase S9 prolyl oligopeptidase catalytic" evidence="14">
    <location>
        <begin position="633"/>
        <end position="835"/>
    </location>
</feature>
<dbReference type="SUPFAM" id="SSF53474">
    <property type="entry name" value="alpha/beta-Hydrolases"/>
    <property type="match status" value="1"/>
</dbReference>
<dbReference type="OrthoDB" id="16520at2759"/>
<protein>
    <submittedName>
        <fullName evidence="16">Dipeptidyl aminopeptidaseprotein</fullName>
    </submittedName>
</protein>
<keyword evidence="17" id="KW-1185">Reference proteome</keyword>
<dbReference type="InterPro" id="IPR029058">
    <property type="entry name" value="AB_hydrolase_fold"/>
</dbReference>
<feature type="domain" description="Dipeptidylpeptidase IV N-terminal" evidence="15">
    <location>
        <begin position="152"/>
        <end position="535"/>
    </location>
</feature>
<comment type="subcellular location">
    <subcellularLocation>
        <location evidence="11">Endomembrane system</location>
        <topology evidence="11">Single-pass membrane protein</topology>
    </subcellularLocation>
    <subcellularLocation>
        <location evidence="1">Membrane</location>
        <topology evidence="1">Single-pass type II membrane protein</topology>
    </subcellularLocation>
</comment>
<dbReference type="InterPro" id="IPR001375">
    <property type="entry name" value="Peptidase_S9_cat"/>
</dbReference>
<evidence type="ECO:0000256" key="13">
    <source>
        <dbReference type="SAM" id="Phobius"/>
    </source>
</evidence>
<dbReference type="GO" id="GO:0008236">
    <property type="term" value="F:serine-type peptidase activity"/>
    <property type="evidence" value="ECO:0007669"/>
    <property type="project" value="UniProtKB-KW"/>
</dbReference>
<keyword evidence="8 13" id="KW-1133">Transmembrane helix</keyword>
<gene>
    <name evidence="16" type="ORF">EmuJ_000297600</name>
</gene>
<dbReference type="PANTHER" id="PTHR11731:SF200">
    <property type="entry name" value="DIPEPTIDYL PEPTIDASE 10, ISOFORM B"/>
    <property type="match status" value="1"/>
</dbReference>
<evidence type="ECO:0000256" key="7">
    <source>
        <dbReference type="ARBA" id="ARBA00022968"/>
    </source>
</evidence>
<evidence type="ECO:0000256" key="12">
    <source>
        <dbReference type="SAM" id="MobiDB-lite"/>
    </source>
</evidence>
<evidence type="ECO:0000259" key="14">
    <source>
        <dbReference type="Pfam" id="PF00326"/>
    </source>
</evidence>
<evidence type="ECO:0000256" key="9">
    <source>
        <dbReference type="ARBA" id="ARBA00023136"/>
    </source>
</evidence>
<evidence type="ECO:0000259" key="15">
    <source>
        <dbReference type="Pfam" id="PF00930"/>
    </source>
</evidence>
<dbReference type="GO" id="GO:0006508">
    <property type="term" value="P:proteolysis"/>
    <property type="evidence" value="ECO:0007669"/>
    <property type="project" value="UniProtKB-KW"/>
</dbReference>
<keyword evidence="5" id="KW-0378">Hydrolase</keyword>
<keyword evidence="4 13" id="KW-0812">Transmembrane</keyword>
<dbReference type="GO" id="GO:0012505">
    <property type="term" value="C:endomembrane system"/>
    <property type="evidence" value="ECO:0007669"/>
    <property type="project" value="UniProtKB-SubCell"/>
</dbReference>
<dbReference type="SUPFAM" id="SSF82171">
    <property type="entry name" value="DPP6 N-terminal domain-like"/>
    <property type="match status" value="1"/>
</dbReference>
<dbReference type="eggNOG" id="KOG2100">
    <property type="taxonomic scope" value="Eukaryota"/>
</dbReference>
<dbReference type="Gene3D" id="2.140.10.30">
    <property type="entry name" value="Dipeptidylpeptidase IV, N-terminal domain"/>
    <property type="match status" value="1"/>
</dbReference>
<keyword evidence="9 13" id="KW-0472">Membrane</keyword>
<evidence type="ECO:0000256" key="8">
    <source>
        <dbReference type="ARBA" id="ARBA00022989"/>
    </source>
</evidence>
<feature type="region of interest" description="Disordered" evidence="12">
    <location>
        <begin position="1"/>
        <end position="24"/>
    </location>
</feature>
<evidence type="ECO:0000313" key="16">
    <source>
        <dbReference type="EMBL" id="CDS35507.1"/>
    </source>
</evidence>
<organism evidence="16 17">
    <name type="scientific">Echinococcus multilocularis</name>
    <name type="common">Fox tapeworm</name>
    <dbReference type="NCBI Taxonomy" id="6211"/>
    <lineage>
        <taxon>Eukaryota</taxon>
        <taxon>Metazoa</taxon>
        <taxon>Spiralia</taxon>
        <taxon>Lophotrochozoa</taxon>
        <taxon>Platyhelminthes</taxon>
        <taxon>Cestoda</taxon>
        <taxon>Eucestoda</taxon>
        <taxon>Cyclophyllidea</taxon>
        <taxon>Taeniidae</taxon>
        <taxon>Echinococcus</taxon>
    </lineage>
</organism>
<dbReference type="GO" id="GO:0005886">
    <property type="term" value="C:plasma membrane"/>
    <property type="evidence" value="ECO:0007669"/>
    <property type="project" value="TreeGrafter"/>
</dbReference>
<dbReference type="InterPro" id="IPR002469">
    <property type="entry name" value="Peptidase_S9B_N"/>
</dbReference>
<dbReference type="STRING" id="6211.A0A068XTD9"/>
<dbReference type="EMBL" id="LN902850">
    <property type="protein sequence ID" value="CDS35507.1"/>
    <property type="molecule type" value="Genomic_DNA"/>
</dbReference>
<dbReference type="Proteomes" id="UP000017246">
    <property type="component" value="Unassembled WGS sequence"/>
</dbReference>
<dbReference type="OMA" id="WLEDVTH"/>
<evidence type="ECO:0000256" key="1">
    <source>
        <dbReference type="ARBA" id="ARBA00004606"/>
    </source>
</evidence>
<evidence type="ECO:0000256" key="10">
    <source>
        <dbReference type="ARBA" id="ARBA00023180"/>
    </source>
</evidence>
<dbReference type="GO" id="GO:0004177">
    <property type="term" value="F:aminopeptidase activity"/>
    <property type="evidence" value="ECO:0007669"/>
    <property type="project" value="UniProtKB-KW"/>
</dbReference>
<dbReference type="InterPro" id="IPR050278">
    <property type="entry name" value="Serine_Prot_S9B/DPPIV"/>
</dbReference>
<keyword evidence="2 16" id="KW-0031">Aminopeptidase</keyword>
<keyword evidence="6" id="KW-0720">Serine protease</keyword>
<dbReference type="PANTHER" id="PTHR11731">
    <property type="entry name" value="PROTEASE FAMILY S9B,C DIPEPTIDYL-PEPTIDASE IV-RELATED"/>
    <property type="match status" value="1"/>
</dbReference>
<evidence type="ECO:0000256" key="4">
    <source>
        <dbReference type="ARBA" id="ARBA00022692"/>
    </source>
</evidence>
<dbReference type="AlphaFoldDB" id="A0A068XTD9"/>
<keyword evidence="3" id="KW-0645">Protease</keyword>
<feature type="transmembrane region" description="Helical" evidence="13">
    <location>
        <begin position="53"/>
        <end position="75"/>
    </location>
</feature>
<proteinExistence type="predicted"/>
<keyword evidence="10" id="KW-0325">Glycoprotein</keyword>
<keyword evidence="7" id="KW-0735">Signal-anchor</keyword>
<dbReference type="GO" id="GO:0008239">
    <property type="term" value="F:dipeptidyl-peptidase activity"/>
    <property type="evidence" value="ECO:0007669"/>
    <property type="project" value="TreeGrafter"/>
</dbReference>
<reference evidence="16" key="2">
    <citation type="submission" date="2015-11" db="EMBL/GenBank/DDBJ databases">
        <authorList>
            <person name="Zhang Y."/>
            <person name="Guo Z."/>
        </authorList>
    </citation>
    <scope>NUCLEOTIDE SEQUENCE</scope>
</reference>
<evidence type="ECO:0000256" key="6">
    <source>
        <dbReference type="ARBA" id="ARBA00022825"/>
    </source>
</evidence>
<feature type="compositionally biased region" description="Basic and acidic residues" evidence="12">
    <location>
        <begin position="1"/>
        <end position="10"/>
    </location>
</feature>
<evidence type="ECO:0000256" key="3">
    <source>
        <dbReference type="ARBA" id="ARBA00022670"/>
    </source>
</evidence>
<accession>A0A068XTD9</accession>
<evidence type="ECO:0000256" key="2">
    <source>
        <dbReference type="ARBA" id="ARBA00022438"/>
    </source>
</evidence>
<evidence type="ECO:0000256" key="11">
    <source>
        <dbReference type="ARBA" id="ARBA00037847"/>
    </source>
</evidence>
<sequence length="901" mass="103031">MTERREEKQAEVAGEGLEVSPSLMENGGAEFGEIDDVDVKPSSQVAKRNWKGLLLALLVITVISALIVLACFLTYDYKIEPNYGLPLTLNDIVMLNGLINRPNAQFTNDNLVYLSSNGSLLAIDLKTYKHRLLMTSAQLREKQNFTGILSVSENMTTLLLRYLFIPIYRRSYFSQYQAVLLSPGNNPQIKARVDIGPFEEKFEQPLLNHAQFSPNSEALAFVYKNHIYCQRNPFNKSVDNMPVPITAEIYREGVLYGVAGFVYEEEILGVSQTFWWSPQGTKLAFTAIDETNVTKTKLLFFETPGTFGPHVNDHSYPMAGEERKYNMPFLTLYVYLMATNKLIEFERPRKVPQDALMTFFKWIDDERFLCGWVSRKWDFAWIVLGDMPSKTMYSIYQEHARFGWVNLPNQHYQMPIVELAKQSILTVIPNYYSANVYRGIARLSLNISRHMTTQYPQWVHTPDYDVRDILHSFSGNEILYTSIGKDPKEMHLFITRGGTQAKCLTCGDPNCHFNSAKVSKDGTNIILECLGPSPPSIYLKRLVRNATNIGSLEHVAVVVNNTKLKEMVAVKAMPVTRFENVTIHKGTTAEITLNVKFVQPPELVETHITQYPVLLETYGGPISQTVTTKFVADWQSYLVTQFKFVVISIDGRGTGNRGKRFESAIYKKLGVVEVRDQIDGLRQILKTHKYLNRSKICAFGWSYGGFAVANILGHPDNDFILCGVAVAPVTDFRLYDAAYTEKYLGPYSENSHAYERTHVTQLARNFKNKDFLIIHGMADDNVNLIHSALFIKELIRQGVGFDMMFYPDDNHFIAQRHFRPHLWRKVITFIVDSVNRTSIRHRHNGEEARHSHHPLDWLSVWFSNETIVQMYILYCGPIVISPDLKTSTQSRNNVYNQHNVQ</sequence>